<feature type="coiled-coil region" evidence="1">
    <location>
        <begin position="246"/>
        <end position="280"/>
    </location>
</feature>
<evidence type="ECO:0000313" key="4">
    <source>
        <dbReference type="Proteomes" id="UP000007322"/>
    </source>
</evidence>
<keyword evidence="4" id="KW-1185">Reference proteome</keyword>
<protein>
    <recommendedName>
        <fullName evidence="5">MYND-type zinc finger protein samB</fullName>
    </recommendedName>
</protein>
<dbReference type="RefSeq" id="XP_003660177.1">
    <property type="nucleotide sequence ID" value="XM_003660129.1"/>
</dbReference>
<keyword evidence="1" id="KW-0175">Coiled coil</keyword>
<name>G2Q133_THET4</name>
<dbReference type="OMA" id="FSQRRAF"/>
<evidence type="ECO:0000256" key="1">
    <source>
        <dbReference type="SAM" id="Coils"/>
    </source>
</evidence>
<proteinExistence type="predicted"/>
<dbReference type="VEuPathDB" id="FungiDB:MYCTH_2298145"/>
<sequence>MPELLLQSALTTSRSQQLAAEAAEIRSSCRDRHGDRKSLVTCPQCYEAVLDAFRSRYLGSSLNSGAEGPGSGQKQQAARQEWFASRPAFVSALNLLVDSAKEYQISPREIDDRVREERARWYAERVRSLLLRLMVEDPSGRGAVFEKLEDLSSGDALALAREVADILSKGPFAPEQGTAEGVAERLLAASASNKTADKADVFREAFFAAEDGTVPGDHQKYLDLLLHQGLSMEQVVDRILEERQTATGAREQTDKLNQRLDELRRARAAHEAQKTRKAQRRESLAQQKVPDELYELPACAVCGGETSTEEYFTCSICTILAGAGVQDKTTVFCSEKCEQQSHPSHAATHTCSSGLSCIRLREPQQQTPKKETNTSPNGQNQDQQQDTRMTDAPPLSNTTGDDGSDDDGNNNNNNNNHNDDNDNSSSSSDANELHFCTECLTRLKQPTTWCSLACADASFPSHREEVHLPLRKKLGLGETADEAQLEPIEPGAAEDDGRRRYRVKNIREVTTSLGDAVKEWEGRNKVRLQGLV</sequence>
<evidence type="ECO:0000256" key="2">
    <source>
        <dbReference type="SAM" id="MobiDB-lite"/>
    </source>
</evidence>
<gene>
    <name evidence="3" type="ORF">MYCTH_2298145</name>
</gene>
<dbReference type="eggNOG" id="ENOG502RVVP">
    <property type="taxonomic scope" value="Eukaryota"/>
</dbReference>
<organism evidence="3 4">
    <name type="scientific">Thermothelomyces thermophilus (strain ATCC 42464 / BCRC 31852 / DSM 1799)</name>
    <name type="common">Sporotrichum thermophile</name>
    <dbReference type="NCBI Taxonomy" id="573729"/>
    <lineage>
        <taxon>Eukaryota</taxon>
        <taxon>Fungi</taxon>
        <taxon>Dikarya</taxon>
        <taxon>Ascomycota</taxon>
        <taxon>Pezizomycotina</taxon>
        <taxon>Sordariomycetes</taxon>
        <taxon>Sordariomycetidae</taxon>
        <taxon>Sordariales</taxon>
        <taxon>Chaetomiaceae</taxon>
        <taxon>Thermothelomyces</taxon>
    </lineage>
</organism>
<dbReference type="OrthoDB" id="5234772at2759"/>
<evidence type="ECO:0008006" key="5">
    <source>
        <dbReference type="Google" id="ProtNLM"/>
    </source>
</evidence>
<dbReference type="STRING" id="573729.G2Q133"/>
<evidence type="ECO:0000313" key="3">
    <source>
        <dbReference type="EMBL" id="AEO54932.1"/>
    </source>
</evidence>
<dbReference type="HOGENOM" id="CLU_033919_0_0_1"/>
<dbReference type="EMBL" id="CP003002">
    <property type="protein sequence ID" value="AEO54932.1"/>
    <property type="molecule type" value="Genomic_DNA"/>
</dbReference>
<feature type="compositionally biased region" description="Polar residues" evidence="2">
    <location>
        <begin position="364"/>
        <end position="387"/>
    </location>
</feature>
<dbReference type="KEGG" id="mtm:MYCTH_2298145"/>
<dbReference type="InParanoid" id="G2Q133"/>
<dbReference type="GeneID" id="11512894"/>
<reference evidence="3 4" key="1">
    <citation type="journal article" date="2011" name="Nat. Biotechnol.">
        <title>Comparative genomic analysis of the thermophilic biomass-degrading fungi Myceliophthora thermophila and Thielavia terrestris.</title>
        <authorList>
            <person name="Berka R.M."/>
            <person name="Grigoriev I.V."/>
            <person name="Otillar R."/>
            <person name="Salamov A."/>
            <person name="Grimwood J."/>
            <person name="Reid I."/>
            <person name="Ishmael N."/>
            <person name="John T."/>
            <person name="Darmond C."/>
            <person name="Moisan M.-C."/>
            <person name="Henrissat B."/>
            <person name="Coutinho P.M."/>
            <person name="Lombard V."/>
            <person name="Natvig D.O."/>
            <person name="Lindquist E."/>
            <person name="Schmutz J."/>
            <person name="Lucas S."/>
            <person name="Harris P."/>
            <person name="Powlowski J."/>
            <person name="Bellemare A."/>
            <person name="Taylor D."/>
            <person name="Butler G."/>
            <person name="de Vries R.P."/>
            <person name="Allijn I.E."/>
            <person name="van den Brink J."/>
            <person name="Ushinsky S."/>
            <person name="Storms R."/>
            <person name="Powell A.J."/>
            <person name="Paulsen I.T."/>
            <person name="Elbourne L.D.H."/>
            <person name="Baker S.E."/>
            <person name="Magnuson J."/>
            <person name="LaBoissiere S."/>
            <person name="Clutterbuck A.J."/>
            <person name="Martinez D."/>
            <person name="Wogulis M."/>
            <person name="de Leon A.L."/>
            <person name="Rey M.W."/>
            <person name="Tsang A."/>
        </authorList>
    </citation>
    <scope>NUCLEOTIDE SEQUENCE [LARGE SCALE GENOMIC DNA]</scope>
    <source>
        <strain evidence="4">ATCC 42464 / BCRC 31852 / DSM 1799</strain>
    </source>
</reference>
<feature type="region of interest" description="Disordered" evidence="2">
    <location>
        <begin position="364"/>
        <end position="429"/>
    </location>
</feature>
<dbReference type="Proteomes" id="UP000007322">
    <property type="component" value="Chromosome 1"/>
</dbReference>
<dbReference type="AlphaFoldDB" id="G2Q133"/>
<accession>G2Q133</accession>